<dbReference type="Gene3D" id="3.20.20.70">
    <property type="entry name" value="Aldolase class I"/>
    <property type="match status" value="1"/>
</dbReference>
<gene>
    <name evidence="3" type="primary">deoC2</name>
    <name evidence="3" type="ORF">CKALI_10610</name>
</gene>
<dbReference type="KEGG" id="ckw:CKALI_10610"/>
<dbReference type="InterPro" id="IPR013785">
    <property type="entry name" value="Aldolase_TIM"/>
</dbReference>
<sequence>MTQEITSLLEYAVLDPLAVAADVVKRAQEAEEQGVPAVCVAPHLLAALPETQLRVGSVCGFPHGTHHPLIKATEARFAVQNGAVEIALVPNLGAIASGDMNALLGEIVAVREAITEHIKLTVILETAAFATGQIQAAAETAARAGADFLQTSTGFHPAGGTTAQAVQQLKGVLPVKATGSADQAAECLAAGASRIVVL</sequence>
<dbReference type="PANTHER" id="PTHR10889">
    <property type="entry name" value="DEOXYRIBOSE-PHOSPHATE ALDOLASE"/>
    <property type="match status" value="1"/>
</dbReference>
<evidence type="ECO:0000313" key="4">
    <source>
        <dbReference type="Proteomes" id="UP000427071"/>
    </source>
</evidence>
<dbReference type="EMBL" id="CP046452">
    <property type="protein sequence ID" value="QGU02973.1"/>
    <property type="molecule type" value="Genomic_DNA"/>
</dbReference>
<keyword evidence="4" id="KW-1185">Reference proteome</keyword>
<reference evidence="4" key="1">
    <citation type="submission" date="2019-11" db="EMBL/GenBank/DDBJ databases">
        <title>Complete genome sequence of Corynebacterium kalinowskii 1959, a novel Corynebacterium species isolated from soil of a small paddock in Vilsendorf, Germany.</title>
        <authorList>
            <person name="Schaffert L."/>
            <person name="Ruwe M."/>
            <person name="Milse J."/>
            <person name="Hanuschka K."/>
            <person name="Ortseifen V."/>
            <person name="Droste J."/>
            <person name="Brandt D."/>
            <person name="Schlueter L."/>
            <person name="Kutter Y."/>
            <person name="Vinke S."/>
            <person name="Viehoefer P."/>
            <person name="Jacob L."/>
            <person name="Luebke N.-C."/>
            <person name="Schulte-Berndt E."/>
            <person name="Hain C."/>
            <person name="Linder M."/>
            <person name="Schmidt P."/>
            <person name="Wollenschlaeger L."/>
            <person name="Luttermann T."/>
            <person name="Thieme E."/>
            <person name="Hassa J."/>
            <person name="Haak M."/>
            <person name="Wittchen M."/>
            <person name="Mentz A."/>
            <person name="Persicke M."/>
            <person name="Busche T."/>
            <person name="Ruckert C."/>
        </authorList>
    </citation>
    <scope>NUCLEOTIDE SEQUENCE [LARGE SCALE GENOMIC DNA]</scope>
    <source>
        <strain evidence="4">1959</strain>
    </source>
</reference>
<dbReference type="Pfam" id="PF01791">
    <property type="entry name" value="DeoC"/>
    <property type="match status" value="1"/>
</dbReference>
<keyword evidence="2" id="KW-0704">Schiff base</keyword>
<accession>A0A6B8VFS3</accession>
<keyword evidence="1" id="KW-0963">Cytoplasm</keyword>
<dbReference type="Proteomes" id="UP000427071">
    <property type="component" value="Chromosome"/>
</dbReference>
<organism evidence="3 4">
    <name type="scientific">Corynebacterium kalinowskii</name>
    <dbReference type="NCBI Taxonomy" id="2675216"/>
    <lineage>
        <taxon>Bacteria</taxon>
        <taxon>Bacillati</taxon>
        <taxon>Actinomycetota</taxon>
        <taxon>Actinomycetes</taxon>
        <taxon>Mycobacteriales</taxon>
        <taxon>Corynebacteriaceae</taxon>
        <taxon>Corynebacterium</taxon>
    </lineage>
</organism>
<proteinExistence type="predicted"/>
<dbReference type="GO" id="GO:0016052">
    <property type="term" value="P:carbohydrate catabolic process"/>
    <property type="evidence" value="ECO:0007669"/>
    <property type="project" value="TreeGrafter"/>
</dbReference>
<dbReference type="AlphaFoldDB" id="A0A6B8VFS3"/>
<dbReference type="InterPro" id="IPR011343">
    <property type="entry name" value="DeoC"/>
</dbReference>
<dbReference type="GO" id="GO:0009264">
    <property type="term" value="P:deoxyribonucleotide catabolic process"/>
    <property type="evidence" value="ECO:0007669"/>
    <property type="project" value="InterPro"/>
</dbReference>
<protein>
    <submittedName>
        <fullName evidence="3">Deoxyribose-phosphate aldolase</fullName>
        <ecNumber evidence="3">4.1.2.4</ecNumber>
    </submittedName>
</protein>
<evidence type="ECO:0000256" key="2">
    <source>
        <dbReference type="ARBA" id="ARBA00023270"/>
    </source>
</evidence>
<keyword evidence="3" id="KW-0456">Lyase</keyword>
<dbReference type="PANTHER" id="PTHR10889:SF1">
    <property type="entry name" value="DEOXYRIBOSE-PHOSPHATE ALDOLASE"/>
    <property type="match status" value="1"/>
</dbReference>
<evidence type="ECO:0000256" key="1">
    <source>
        <dbReference type="ARBA" id="ARBA00022490"/>
    </source>
</evidence>
<dbReference type="RefSeq" id="WP_197079689.1">
    <property type="nucleotide sequence ID" value="NZ_CP046452.1"/>
</dbReference>
<dbReference type="GO" id="GO:0005737">
    <property type="term" value="C:cytoplasm"/>
    <property type="evidence" value="ECO:0007669"/>
    <property type="project" value="InterPro"/>
</dbReference>
<dbReference type="InterPro" id="IPR002915">
    <property type="entry name" value="DeoC/FbaB/LacD_aldolase"/>
</dbReference>
<dbReference type="EC" id="4.1.2.4" evidence="3"/>
<dbReference type="SUPFAM" id="SSF51569">
    <property type="entry name" value="Aldolase"/>
    <property type="match status" value="1"/>
</dbReference>
<dbReference type="SMART" id="SM01133">
    <property type="entry name" value="DeoC"/>
    <property type="match status" value="1"/>
</dbReference>
<name>A0A6B8VFS3_9CORY</name>
<evidence type="ECO:0000313" key="3">
    <source>
        <dbReference type="EMBL" id="QGU02973.1"/>
    </source>
</evidence>
<dbReference type="GO" id="GO:0004139">
    <property type="term" value="F:deoxyribose-phosphate aldolase activity"/>
    <property type="evidence" value="ECO:0007669"/>
    <property type="project" value="UniProtKB-EC"/>
</dbReference>